<dbReference type="Proteomes" id="UP001154282">
    <property type="component" value="Unassembled WGS sequence"/>
</dbReference>
<feature type="domain" description="F-box" evidence="1">
    <location>
        <begin position="23"/>
        <end position="61"/>
    </location>
</feature>
<dbReference type="Gene3D" id="1.20.1280.50">
    <property type="match status" value="1"/>
</dbReference>
<evidence type="ECO:0008006" key="5">
    <source>
        <dbReference type="Google" id="ProtNLM"/>
    </source>
</evidence>
<evidence type="ECO:0000313" key="4">
    <source>
        <dbReference type="Proteomes" id="UP001154282"/>
    </source>
</evidence>
<comment type="caution">
    <text evidence="3">The sequence shown here is derived from an EMBL/GenBank/DDBJ whole genome shotgun (WGS) entry which is preliminary data.</text>
</comment>
<dbReference type="SUPFAM" id="SSF81383">
    <property type="entry name" value="F-box domain"/>
    <property type="match status" value="1"/>
</dbReference>
<dbReference type="InterPro" id="IPR036047">
    <property type="entry name" value="F-box-like_dom_sf"/>
</dbReference>
<gene>
    <name evidence="3" type="ORF">LITE_LOCUS30393</name>
</gene>
<keyword evidence="4" id="KW-1185">Reference proteome</keyword>
<accession>A0AAV0MUT0</accession>
<reference evidence="3" key="1">
    <citation type="submission" date="2022-08" db="EMBL/GenBank/DDBJ databases">
        <authorList>
            <person name="Gutierrez-Valencia J."/>
        </authorList>
    </citation>
    <scope>NUCLEOTIDE SEQUENCE</scope>
</reference>
<dbReference type="Pfam" id="PF24750">
    <property type="entry name" value="b-prop_At3g26010-like"/>
    <property type="match status" value="1"/>
</dbReference>
<dbReference type="Pfam" id="PF12937">
    <property type="entry name" value="F-box-like"/>
    <property type="match status" value="1"/>
</dbReference>
<dbReference type="AlphaFoldDB" id="A0AAV0MUT0"/>
<dbReference type="InterPro" id="IPR056592">
    <property type="entry name" value="Beta-prop_At3g26010-like"/>
</dbReference>
<evidence type="ECO:0000259" key="1">
    <source>
        <dbReference type="Pfam" id="PF12937"/>
    </source>
</evidence>
<organism evidence="3 4">
    <name type="scientific">Linum tenue</name>
    <dbReference type="NCBI Taxonomy" id="586396"/>
    <lineage>
        <taxon>Eukaryota</taxon>
        <taxon>Viridiplantae</taxon>
        <taxon>Streptophyta</taxon>
        <taxon>Embryophyta</taxon>
        <taxon>Tracheophyta</taxon>
        <taxon>Spermatophyta</taxon>
        <taxon>Magnoliopsida</taxon>
        <taxon>eudicotyledons</taxon>
        <taxon>Gunneridae</taxon>
        <taxon>Pentapetalae</taxon>
        <taxon>rosids</taxon>
        <taxon>fabids</taxon>
        <taxon>Malpighiales</taxon>
        <taxon>Linaceae</taxon>
        <taxon>Linum</taxon>
    </lineage>
</organism>
<sequence length="421" mass="48203">MATLRKRGILSELVEPPITNLRDDLLVEILIRLSNPRSTCRCKPVCKRWSSIISSPHFNRRFISHHQNKNGRDPPLLFRSDDPESIILSFLPVPDAGRPRFIVWDSFKDLLLCGFLDFDHSNELGRSYLICNPFTKQWIALPLSPEKSMRYLGSDASDSKCDLDLGDGQVFVYSEYRFRVVCIYQSSEPIMSIKLDVFCSESGGWIKEALVLDGYLKVVCHNVVSCNGELFWTHVHSQHRPLIAVFNPFHLDIPPTSIDASVLFKKRCSISVSQGALHITTLQAETELDCSRYVLSVWRLEEDRKSWKRLSEVLFNTSRCNYDLKHLVTINLHPENPEIVFLEYRTRSVQGFCTLSCNMRRGELELFAEQGKAVLNLMVLQPAVSCWPTPIPRYEELEGSYDGSYNCLVRCIEATTSSGIW</sequence>
<dbReference type="PANTHER" id="PTHR35546:SF128">
    <property type="entry name" value="F-BOX ASSOCIATED DOMAIN-CONTAINING PROTEIN"/>
    <property type="match status" value="1"/>
</dbReference>
<feature type="domain" description="F-box protein At3g26010-like beta-propeller" evidence="2">
    <location>
        <begin position="127"/>
        <end position="372"/>
    </location>
</feature>
<evidence type="ECO:0000313" key="3">
    <source>
        <dbReference type="EMBL" id="CAI0450077.1"/>
    </source>
</evidence>
<dbReference type="InterPro" id="IPR001810">
    <property type="entry name" value="F-box_dom"/>
</dbReference>
<proteinExistence type="predicted"/>
<protein>
    <recommendedName>
        <fullName evidence="5">F-box domain-containing protein</fullName>
    </recommendedName>
</protein>
<dbReference type="PANTHER" id="PTHR35546">
    <property type="entry name" value="F-BOX PROTEIN INTERACTION DOMAIN PROTEIN-RELATED"/>
    <property type="match status" value="1"/>
</dbReference>
<dbReference type="EMBL" id="CAMGYJ010000007">
    <property type="protein sequence ID" value="CAI0450077.1"/>
    <property type="molecule type" value="Genomic_DNA"/>
</dbReference>
<evidence type="ECO:0000259" key="2">
    <source>
        <dbReference type="Pfam" id="PF24750"/>
    </source>
</evidence>
<dbReference type="InterPro" id="IPR055290">
    <property type="entry name" value="At3g26010-like"/>
</dbReference>
<name>A0AAV0MUT0_9ROSI</name>